<keyword evidence="2" id="KW-1185">Reference proteome</keyword>
<dbReference type="Proteomes" id="UP000193435">
    <property type="component" value="Unassembled WGS sequence"/>
</dbReference>
<dbReference type="EMBL" id="FXBJ01000002">
    <property type="protein sequence ID" value="SMH31231.1"/>
    <property type="molecule type" value="Genomic_DNA"/>
</dbReference>
<reference evidence="1 2" key="1">
    <citation type="submission" date="2017-04" db="EMBL/GenBank/DDBJ databases">
        <authorList>
            <person name="Afonso C.L."/>
            <person name="Miller P.J."/>
            <person name="Scott M.A."/>
            <person name="Spackman E."/>
            <person name="Goraichik I."/>
            <person name="Dimitrov K.M."/>
            <person name="Suarez D.L."/>
            <person name="Swayne D.E."/>
        </authorList>
    </citation>
    <scope>NUCLEOTIDE SEQUENCE [LARGE SCALE GENOMIC DNA]</scope>
    <source>
        <strain evidence="1 2">LMG26642</strain>
    </source>
</reference>
<organism evidence="1 2">
    <name type="scientific">Carnobacterium iners</name>
    <dbReference type="NCBI Taxonomy" id="1073423"/>
    <lineage>
        <taxon>Bacteria</taxon>
        <taxon>Bacillati</taxon>
        <taxon>Bacillota</taxon>
        <taxon>Bacilli</taxon>
        <taxon>Lactobacillales</taxon>
        <taxon>Carnobacteriaceae</taxon>
        <taxon>Carnobacterium</taxon>
    </lineage>
</organism>
<dbReference type="STRING" id="1073423.SAMN04488700_1236"/>
<evidence type="ECO:0000313" key="1">
    <source>
        <dbReference type="EMBL" id="SMH31231.1"/>
    </source>
</evidence>
<proteinExistence type="predicted"/>
<accession>A0A1X7N456</accession>
<dbReference type="Gene3D" id="3.90.1720.10">
    <property type="entry name" value="endopeptidase domain like (from Nostoc punctiforme)"/>
    <property type="match status" value="1"/>
</dbReference>
<dbReference type="OrthoDB" id="1645744at2"/>
<dbReference type="SUPFAM" id="SSF54001">
    <property type="entry name" value="Cysteine proteinases"/>
    <property type="match status" value="1"/>
</dbReference>
<evidence type="ECO:0000313" key="2">
    <source>
        <dbReference type="Proteomes" id="UP000193435"/>
    </source>
</evidence>
<dbReference type="InterPro" id="IPR038765">
    <property type="entry name" value="Papain-like_cys_pep_sf"/>
</dbReference>
<dbReference type="AlphaFoldDB" id="A0A1X7N456"/>
<gene>
    <name evidence="1" type="ORF">SAMN04488700_1236</name>
</gene>
<dbReference type="RefSeq" id="WP_085559415.1">
    <property type="nucleotide sequence ID" value="NZ_FOAH01000018.1"/>
</dbReference>
<evidence type="ECO:0008006" key="3">
    <source>
        <dbReference type="Google" id="ProtNLM"/>
    </source>
</evidence>
<sequence>MKIYLVLTDTNTILSKTIKFYTKAEYNHASLALDSSLTDMYSFGRKRPNNPFIAGFIQEDLTREYFIRAQCNILSCDVTPNQFTLLTNLIRYYEQTKNIYHYNLMGLVTLALNIDFVRDDVFFCSQFVATLLADSKIYDFQKEMHFITPQDLEVLPIFESIYTGSLYGYLASTQSQPLKPSLLAL</sequence>
<name>A0A1X7N456_9LACT</name>
<protein>
    <recommendedName>
        <fullName evidence="3">Permuted papain-like amidase enzyme, YaeF/YiiX, C92 family</fullName>
    </recommendedName>
</protein>